<organism evidence="1 2">
    <name type="scientific">Vigna unguiculata</name>
    <name type="common">Cowpea</name>
    <dbReference type="NCBI Taxonomy" id="3917"/>
    <lineage>
        <taxon>Eukaryota</taxon>
        <taxon>Viridiplantae</taxon>
        <taxon>Streptophyta</taxon>
        <taxon>Embryophyta</taxon>
        <taxon>Tracheophyta</taxon>
        <taxon>Spermatophyta</taxon>
        <taxon>Magnoliopsida</taxon>
        <taxon>eudicotyledons</taxon>
        <taxon>Gunneridae</taxon>
        <taxon>Pentapetalae</taxon>
        <taxon>rosids</taxon>
        <taxon>fabids</taxon>
        <taxon>Fabales</taxon>
        <taxon>Fabaceae</taxon>
        <taxon>Papilionoideae</taxon>
        <taxon>50 kb inversion clade</taxon>
        <taxon>NPAAA clade</taxon>
        <taxon>indigoferoid/millettioid clade</taxon>
        <taxon>Phaseoleae</taxon>
        <taxon>Vigna</taxon>
    </lineage>
</organism>
<protein>
    <submittedName>
        <fullName evidence="1">Uncharacterized protein</fullName>
    </submittedName>
</protein>
<keyword evidence="2" id="KW-1185">Reference proteome</keyword>
<accession>A0A4D6LYP9</accession>
<dbReference type="EMBL" id="CP039349">
    <property type="protein sequence ID" value="QCD94099.1"/>
    <property type="molecule type" value="Genomic_DNA"/>
</dbReference>
<gene>
    <name evidence="1" type="ORF">DEO72_LG5g2178</name>
</gene>
<sequence length="169" mass="18740">MSRGFSHLWSSCLCGSHNHSVSSLAIVSRSLGGTPHCHCGEIVVLRVVRTVENAATLAIFFFSEQPAHSFHSSTTCSRSFRLHRRYTATTPSRRLFRGRRCIFFFFEQPSPLFKCVVRFTCTTAALPLHRRRDCSGAAASSSSLSMKFVVTGSGVLWATLQESATGWVF</sequence>
<dbReference type="Proteomes" id="UP000501690">
    <property type="component" value="Linkage Group LG5"/>
</dbReference>
<evidence type="ECO:0000313" key="1">
    <source>
        <dbReference type="EMBL" id="QCD94099.1"/>
    </source>
</evidence>
<name>A0A4D6LYP9_VIGUN</name>
<proteinExistence type="predicted"/>
<evidence type="ECO:0000313" key="2">
    <source>
        <dbReference type="Proteomes" id="UP000501690"/>
    </source>
</evidence>
<reference evidence="1 2" key="1">
    <citation type="submission" date="2019-04" db="EMBL/GenBank/DDBJ databases">
        <title>An improved genome assembly and genetic linkage map for asparagus bean, Vigna unguiculata ssp. sesquipedialis.</title>
        <authorList>
            <person name="Xia Q."/>
            <person name="Zhang R."/>
            <person name="Dong Y."/>
        </authorList>
    </citation>
    <scope>NUCLEOTIDE SEQUENCE [LARGE SCALE GENOMIC DNA]</scope>
    <source>
        <tissue evidence="1">Leaf</tissue>
    </source>
</reference>
<dbReference type="AlphaFoldDB" id="A0A4D6LYP9"/>